<reference evidence="6 7" key="1">
    <citation type="submission" date="2020-03" db="EMBL/GenBank/DDBJ databases">
        <title>Whole genome shotgun sequence of Phytohabitans rumicis NBRC 108638.</title>
        <authorList>
            <person name="Komaki H."/>
            <person name="Tamura T."/>
        </authorList>
    </citation>
    <scope>NUCLEOTIDE SEQUENCE [LARGE SCALE GENOMIC DNA]</scope>
    <source>
        <strain evidence="6 7">NBRC 108638</strain>
    </source>
</reference>
<protein>
    <recommendedName>
        <fullName evidence="5">Histidine kinase/HSP90-like ATPase domain-containing protein</fullName>
    </recommendedName>
</protein>
<evidence type="ECO:0000256" key="4">
    <source>
        <dbReference type="SAM" id="Phobius"/>
    </source>
</evidence>
<feature type="transmembrane region" description="Helical" evidence="4">
    <location>
        <begin position="259"/>
        <end position="278"/>
    </location>
</feature>
<dbReference type="Pfam" id="PF02518">
    <property type="entry name" value="HATPase_c"/>
    <property type="match status" value="1"/>
</dbReference>
<sequence>MHDSRRIPTVAAAAVVAVAVAASVTAAILDAGVDPAHRAALGQEPGWVAGIPGLGLAIPGALLLRGRPRHPVAWVLCIIGVHWTVDGVAASWLAYATASDPVLPGAGPASWLYDRLGAALLLSLPLVLLLYPDGRLPAGYWRVASLVSLAATALLPVTLLFVPADIVQAQSGDPLPDALRLVDRDLTPLPLPDAVWPPLLRVAYAAIPLSLLVPFAVVVRRYRAAAGADRASMRWLVWAGVVDVLVMLSSAVAPETWTSAGLSIGIALTGIAITIGIVKPDLLDIDRLLGATLRYGGLAVAVVLVDVAVVGATGAVLGEQLAERDAALTALLVVTAVYGPLRHRLWRAIRRLVLGRRDDPYGVVAGLAEQLERSGSPEDQLLAVARTVAEAFRSPYVSVEVDRSGGERLTVEHGTRPAATHALPITYRGEEVGRLVLPRGGARAPLSIRDERLLGDVVRQAAAATRASYLAIALQRSREQIVNAREEERRRLRRDLHDGLGPSLGAVAMRIDTARNLAATAPQEADRLLRQARDEVAAALTDVRRLVHDLRPPALDDLGLVGAVQQQTERLRTPGLTVRVDAHPDLAGLPAAVEVAAYRIASEALTNVARHAGATTCRVRIAIQDSHLLLEVADDGSGIGPGTRAGVGLVSLRERAAELGGQCEILCPAGRGTLVRARLPLGDRAQAVEVTGA</sequence>
<evidence type="ECO:0000256" key="2">
    <source>
        <dbReference type="ARBA" id="ARBA00022777"/>
    </source>
</evidence>
<accession>A0A6V8KU65</accession>
<proteinExistence type="predicted"/>
<dbReference type="RefSeq" id="WP_173074310.1">
    <property type="nucleotide sequence ID" value="NZ_BAABJB010000033.1"/>
</dbReference>
<organism evidence="6 7">
    <name type="scientific">Phytohabitans rumicis</name>
    <dbReference type="NCBI Taxonomy" id="1076125"/>
    <lineage>
        <taxon>Bacteria</taxon>
        <taxon>Bacillati</taxon>
        <taxon>Actinomycetota</taxon>
        <taxon>Actinomycetes</taxon>
        <taxon>Micromonosporales</taxon>
        <taxon>Micromonosporaceae</taxon>
    </lineage>
</organism>
<dbReference type="CDD" id="cd16917">
    <property type="entry name" value="HATPase_UhpB-NarQ-NarX-like"/>
    <property type="match status" value="1"/>
</dbReference>
<comment type="caution">
    <text evidence="6">The sequence shown here is derived from an EMBL/GenBank/DDBJ whole genome shotgun (WGS) entry which is preliminary data.</text>
</comment>
<reference evidence="6 7" key="2">
    <citation type="submission" date="2020-03" db="EMBL/GenBank/DDBJ databases">
        <authorList>
            <person name="Ichikawa N."/>
            <person name="Kimura A."/>
            <person name="Kitahashi Y."/>
            <person name="Uohara A."/>
        </authorList>
    </citation>
    <scope>NUCLEOTIDE SEQUENCE [LARGE SCALE GENOMIC DNA]</scope>
    <source>
        <strain evidence="6 7">NBRC 108638</strain>
    </source>
</reference>
<feature type="transmembrane region" description="Helical" evidence="4">
    <location>
        <begin position="143"/>
        <end position="164"/>
    </location>
</feature>
<keyword evidence="3" id="KW-0902">Two-component regulatory system</keyword>
<dbReference type="GO" id="GO:0046983">
    <property type="term" value="F:protein dimerization activity"/>
    <property type="evidence" value="ECO:0007669"/>
    <property type="project" value="InterPro"/>
</dbReference>
<dbReference type="InterPro" id="IPR050482">
    <property type="entry name" value="Sensor_HK_TwoCompSys"/>
</dbReference>
<keyword evidence="7" id="KW-1185">Reference proteome</keyword>
<feature type="transmembrane region" description="Helical" evidence="4">
    <location>
        <begin position="235"/>
        <end position="253"/>
    </location>
</feature>
<dbReference type="SMART" id="SM00387">
    <property type="entry name" value="HATPase_c"/>
    <property type="match status" value="1"/>
</dbReference>
<feature type="transmembrane region" description="Helical" evidence="4">
    <location>
        <begin position="298"/>
        <end position="318"/>
    </location>
</feature>
<keyword evidence="1" id="KW-0808">Transferase</keyword>
<keyword evidence="4" id="KW-1133">Transmembrane helix</keyword>
<dbReference type="SUPFAM" id="SSF55874">
    <property type="entry name" value="ATPase domain of HSP90 chaperone/DNA topoisomerase II/histidine kinase"/>
    <property type="match status" value="1"/>
</dbReference>
<feature type="transmembrane region" description="Helical" evidence="4">
    <location>
        <begin position="71"/>
        <end position="95"/>
    </location>
</feature>
<evidence type="ECO:0000259" key="5">
    <source>
        <dbReference type="SMART" id="SM00387"/>
    </source>
</evidence>
<keyword evidence="4" id="KW-0812">Transmembrane</keyword>
<name>A0A6V8KU65_9ACTN</name>
<dbReference type="InterPro" id="IPR011712">
    <property type="entry name" value="Sig_transdc_His_kin_sub3_dim/P"/>
</dbReference>
<evidence type="ECO:0000313" key="7">
    <source>
        <dbReference type="Proteomes" id="UP000482960"/>
    </source>
</evidence>
<dbReference type="InterPro" id="IPR003594">
    <property type="entry name" value="HATPase_dom"/>
</dbReference>
<dbReference type="Gene3D" id="3.30.565.10">
    <property type="entry name" value="Histidine kinase-like ATPase, C-terminal domain"/>
    <property type="match status" value="1"/>
</dbReference>
<dbReference type="Pfam" id="PF07730">
    <property type="entry name" value="HisKA_3"/>
    <property type="match status" value="1"/>
</dbReference>
<dbReference type="GO" id="GO:0016020">
    <property type="term" value="C:membrane"/>
    <property type="evidence" value="ECO:0007669"/>
    <property type="project" value="InterPro"/>
</dbReference>
<dbReference type="InterPro" id="IPR036890">
    <property type="entry name" value="HATPase_C_sf"/>
</dbReference>
<dbReference type="EMBL" id="BLPG01000001">
    <property type="protein sequence ID" value="GFJ87374.1"/>
    <property type="molecule type" value="Genomic_DNA"/>
</dbReference>
<evidence type="ECO:0000256" key="1">
    <source>
        <dbReference type="ARBA" id="ARBA00022679"/>
    </source>
</evidence>
<gene>
    <name evidence="6" type="ORF">Prum_010160</name>
</gene>
<evidence type="ECO:0000256" key="3">
    <source>
        <dbReference type="ARBA" id="ARBA00023012"/>
    </source>
</evidence>
<feature type="domain" description="Histidine kinase/HSP90-like ATPase" evidence="5">
    <location>
        <begin position="592"/>
        <end position="683"/>
    </location>
</feature>
<dbReference type="Gene3D" id="1.20.5.1930">
    <property type="match status" value="1"/>
</dbReference>
<feature type="transmembrane region" description="Helical" evidence="4">
    <location>
        <begin position="115"/>
        <end position="131"/>
    </location>
</feature>
<feature type="transmembrane region" description="Helical" evidence="4">
    <location>
        <begin position="45"/>
        <end position="64"/>
    </location>
</feature>
<dbReference type="PANTHER" id="PTHR24421">
    <property type="entry name" value="NITRATE/NITRITE SENSOR PROTEIN NARX-RELATED"/>
    <property type="match status" value="1"/>
</dbReference>
<dbReference type="GO" id="GO:0000155">
    <property type="term" value="F:phosphorelay sensor kinase activity"/>
    <property type="evidence" value="ECO:0007669"/>
    <property type="project" value="InterPro"/>
</dbReference>
<evidence type="ECO:0000313" key="6">
    <source>
        <dbReference type="EMBL" id="GFJ87374.1"/>
    </source>
</evidence>
<dbReference type="Proteomes" id="UP000482960">
    <property type="component" value="Unassembled WGS sequence"/>
</dbReference>
<keyword evidence="4" id="KW-0472">Membrane</keyword>
<keyword evidence="2" id="KW-0418">Kinase</keyword>
<feature type="transmembrane region" description="Helical" evidence="4">
    <location>
        <begin position="202"/>
        <end position="223"/>
    </location>
</feature>
<dbReference type="AlphaFoldDB" id="A0A6V8KU65"/>